<dbReference type="Gene3D" id="3.40.718.10">
    <property type="entry name" value="Isopropylmalate Dehydrogenase"/>
    <property type="match status" value="1"/>
</dbReference>
<dbReference type="GO" id="GO:0051287">
    <property type="term" value="F:NAD binding"/>
    <property type="evidence" value="ECO:0007669"/>
    <property type="project" value="UniProtKB-UniRule"/>
</dbReference>
<dbReference type="GO" id="GO:0016616">
    <property type="term" value="F:oxidoreductase activity, acting on the CH-OH group of donors, NAD or NADP as acceptor"/>
    <property type="evidence" value="ECO:0007669"/>
    <property type="project" value="InterPro"/>
</dbReference>
<dbReference type="WBParaSite" id="maker-uti_cns_0045950-snap-gene-0.3-mRNA-1">
    <property type="protein sequence ID" value="maker-uti_cns_0045950-snap-gene-0.3-mRNA-1"/>
    <property type="gene ID" value="maker-uti_cns_0045950-snap-gene-0.3"/>
</dbReference>
<dbReference type="GO" id="GO:0000287">
    <property type="term" value="F:magnesium ion binding"/>
    <property type="evidence" value="ECO:0007669"/>
    <property type="project" value="UniProtKB-UniRule"/>
</dbReference>
<dbReference type="GO" id="GO:0006099">
    <property type="term" value="P:tricarboxylic acid cycle"/>
    <property type="evidence" value="ECO:0007669"/>
    <property type="project" value="UniProtKB-UniRule"/>
</dbReference>
<proteinExistence type="inferred from homology"/>
<evidence type="ECO:0000256" key="6">
    <source>
        <dbReference type="RuleBase" id="RU361266"/>
    </source>
</evidence>
<dbReference type="WBParaSite" id="maker-uti_cns_0007203-snap-gene-0.6-mRNA-1">
    <property type="protein sequence ID" value="maker-uti_cns_0007203-snap-gene-0.6-mRNA-1"/>
    <property type="gene ID" value="maker-uti_cns_0007203-snap-gene-0.6"/>
</dbReference>
<dbReference type="SMART" id="SM01329">
    <property type="entry name" value="Iso_dh"/>
    <property type="match status" value="1"/>
</dbReference>
<comment type="similarity">
    <text evidence="2 6">Belongs to the isocitrate and isopropylmalate dehydrogenases family.</text>
</comment>
<dbReference type="Pfam" id="PF00180">
    <property type="entry name" value="Iso_dh"/>
    <property type="match status" value="1"/>
</dbReference>
<dbReference type="GO" id="GO:0005739">
    <property type="term" value="C:mitochondrion"/>
    <property type="evidence" value="ECO:0007669"/>
    <property type="project" value="UniProtKB-SubCell"/>
</dbReference>
<evidence type="ECO:0000256" key="5">
    <source>
        <dbReference type="ARBA" id="ARBA00023128"/>
    </source>
</evidence>
<dbReference type="Proteomes" id="UP000095280">
    <property type="component" value="Unplaced"/>
</dbReference>
<sequence length="414" mass="44368">LFKASVRFLHSATSVGAIRFACNQARSFCSGGGGLSAAAATATESAGSSGASLQHADQGVEAGGILNAAKYGGRHHVSLIPGDGIGPELMDSVKTIVNVAGSPIDFEEIPLSAERGTDEDMRRAILSIKRNGVGLKGNLETFEANTDYTVMGGMTSKNVQLRTKLDLFAYVQRCKSIEGVPSRYSDIDILVIRENTEGEYSQLEHFNVPGVVESFKIITEAKSRQIAKFAFDTAIKTRRHRVTAVHKANIMKLSDGLFLDVCRDVARDYPSIEFNDVIVDNCCMQLVARPQQFDIMVLPNLYGNIIGNIAAGLVGGPGVAAGMNIGRKYAVFEAGTRNSGRSIRGKNIANPSALLLTTADMLEYLGDAEDAKKLRNAVLTVLRSGIRTPDLGGSSNTKEVVDAVVQYLLQVRGH</sequence>
<dbReference type="PANTHER" id="PTHR11835:SF60">
    <property type="entry name" value="ISOCITRATE DEHYDROGENASE [NAD] SUBUNIT, MITOCHONDRIAL"/>
    <property type="match status" value="1"/>
</dbReference>
<dbReference type="InterPro" id="IPR004434">
    <property type="entry name" value="Isocitrate_DH_NAD"/>
</dbReference>
<accession>A0A1I8G1W1</accession>
<dbReference type="PANTHER" id="PTHR11835">
    <property type="entry name" value="DECARBOXYLATING DEHYDROGENASES-ISOCITRATE, ISOPROPYLMALATE, TARTRATE"/>
    <property type="match status" value="1"/>
</dbReference>
<dbReference type="WBParaSite" id="maker-uti_cns_0000652-snap-gene-0.30-mRNA-1">
    <property type="protein sequence ID" value="maker-uti_cns_0000652-snap-gene-0.30-mRNA-1"/>
    <property type="gene ID" value="maker-uti_cns_0000652-snap-gene-0.30"/>
</dbReference>
<dbReference type="AlphaFoldDB" id="A0A1I8G1W1"/>
<keyword evidence="5 6" id="KW-0496">Mitochondrion</keyword>
<evidence type="ECO:0000313" key="8">
    <source>
        <dbReference type="Proteomes" id="UP000095280"/>
    </source>
</evidence>
<dbReference type="PROSITE" id="PS00470">
    <property type="entry name" value="IDH_IMDH"/>
    <property type="match status" value="1"/>
</dbReference>
<name>A0A1I8G1W1_9PLAT</name>
<organism evidence="8 9">
    <name type="scientific">Macrostomum lignano</name>
    <dbReference type="NCBI Taxonomy" id="282301"/>
    <lineage>
        <taxon>Eukaryota</taxon>
        <taxon>Metazoa</taxon>
        <taxon>Spiralia</taxon>
        <taxon>Lophotrochozoa</taxon>
        <taxon>Platyhelminthes</taxon>
        <taxon>Rhabditophora</taxon>
        <taxon>Macrostomorpha</taxon>
        <taxon>Macrostomida</taxon>
        <taxon>Macrostomidae</taxon>
        <taxon>Macrostomum</taxon>
    </lineage>
</organism>
<evidence type="ECO:0000256" key="4">
    <source>
        <dbReference type="ARBA" id="ARBA00022946"/>
    </source>
</evidence>
<protein>
    <recommendedName>
        <fullName evidence="6">Isocitrate dehydrogenase [NAD] subunit, mitochondrial</fullName>
    </recommendedName>
</protein>
<dbReference type="NCBIfam" id="TIGR00175">
    <property type="entry name" value="mito_nad_idh"/>
    <property type="match status" value="1"/>
</dbReference>
<dbReference type="SUPFAM" id="SSF53659">
    <property type="entry name" value="Isocitrate/Isopropylmalate dehydrogenase-like"/>
    <property type="match status" value="1"/>
</dbReference>
<keyword evidence="8" id="KW-1185">Reference proteome</keyword>
<evidence type="ECO:0000313" key="9">
    <source>
        <dbReference type="WBParaSite" id="maker-uti_cns_0000652-snap-gene-0.30-mRNA-1"/>
    </source>
</evidence>
<dbReference type="InterPro" id="IPR019818">
    <property type="entry name" value="IsoCit/isopropylmalate_DH_CS"/>
</dbReference>
<dbReference type="FunFam" id="3.40.718.10:FF:000001">
    <property type="entry name" value="Isocitrate dehydrogenase [NAD] subunit, mitochondrial"/>
    <property type="match status" value="1"/>
</dbReference>
<evidence type="ECO:0000256" key="2">
    <source>
        <dbReference type="ARBA" id="ARBA00007769"/>
    </source>
</evidence>
<evidence type="ECO:0000256" key="1">
    <source>
        <dbReference type="ARBA" id="ARBA00004173"/>
    </source>
</evidence>
<evidence type="ECO:0000256" key="3">
    <source>
        <dbReference type="ARBA" id="ARBA00022532"/>
    </source>
</evidence>
<dbReference type="GO" id="GO:0006102">
    <property type="term" value="P:isocitrate metabolic process"/>
    <property type="evidence" value="ECO:0007669"/>
    <property type="project" value="TreeGrafter"/>
</dbReference>
<keyword evidence="3 6" id="KW-0816">Tricarboxylic acid cycle</keyword>
<evidence type="ECO:0000313" key="10">
    <source>
        <dbReference type="WBParaSite" id="maker-uti_cns_0007203-snap-gene-0.6-mRNA-1"/>
    </source>
</evidence>
<keyword evidence="4 6" id="KW-0809">Transit peptide</keyword>
<comment type="subcellular location">
    <subcellularLocation>
        <location evidence="1 6">Mitochondrion</location>
    </subcellularLocation>
</comment>
<feature type="domain" description="Isopropylmalate dehydrogenase-like" evidence="7">
    <location>
        <begin position="76"/>
        <end position="404"/>
    </location>
</feature>
<reference evidence="9 10" key="1">
    <citation type="submission" date="2016-11" db="UniProtKB">
        <authorList>
            <consortium name="WormBaseParasite"/>
        </authorList>
    </citation>
    <scope>IDENTIFICATION</scope>
</reference>
<evidence type="ECO:0000259" key="7">
    <source>
        <dbReference type="SMART" id="SM01329"/>
    </source>
</evidence>
<dbReference type="InterPro" id="IPR024084">
    <property type="entry name" value="IsoPropMal-DH-like_dom"/>
</dbReference>